<evidence type="ECO:0000259" key="2">
    <source>
        <dbReference type="Pfam" id="PF01833"/>
    </source>
</evidence>
<accession>A0ABT4B4F5</accession>
<comment type="caution">
    <text evidence="3">The sequence shown here is derived from an EMBL/GenBank/DDBJ whole genome shotgun (WGS) entry which is preliminary data.</text>
</comment>
<dbReference type="SUPFAM" id="SSF81296">
    <property type="entry name" value="E set domains"/>
    <property type="match status" value="1"/>
</dbReference>
<dbReference type="Pfam" id="PF01833">
    <property type="entry name" value="TIG"/>
    <property type="match status" value="1"/>
</dbReference>
<protein>
    <submittedName>
        <fullName evidence="3">IPT/TIG domain-containing protein</fullName>
    </submittedName>
</protein>
<name>A0ABT4B4F5_9ACTN</name>
<dbReference type="RefSeq" id="WP_267565768.1">
    <property type="nucleotide sequence ID" value="NZ_JAPNTZ010000009.1"/>
</dbReference>
<dbReference type="InterPro" id="IPR013783">
    <property type="entry name" value="Ig-like_fold"/>
</dbReference>
<sequence length="253" mass="26511">MAPAPTTRRTALARRMRVDIDLGVFPAVSYQPLIGKQELTLVEELRTEDDETYEDDGAAREQVTGYNWRVEGKILFSTNVAGSAVNTVHKFLRNSFELAKTGDMAAAEFPIRWYDKNGLDDGNSKEGRAYVKAFPPDGGSPGSQDVVSLVIQGQGPLLSIVNPNADMDPVVSGLNPAAGGTGAGGIVQIYGTHFTGATAVSFGGTAATNFTVISDQLIVATKPALTAGSKDVTVTTPEGTSPTGGTANDFVVN</sequence>
<dbReference type="Proteomes" id="UP001151002">
    <property type="component" value="Unassembled WGS sequence"/>
</dbReference>
<feature type="region of interest" description="Disordered" evidence="1">
    <location>
        <begin position="233"/>
        <end position="253"/>
    </location>
</feature>
<keyword evidence="4" id="KW-1185">Reference proteome</keyword>
<dbReference type="EMBL" id="JAPNTZ010000009">
    <property type="protein sequence ID" value="MCY1141382.1"/>
    <property type="molecule type" value="Genomic_DNA"/>
</dbReference>
<feature type="domain" description="IPT/TIG" evidence="2">
    <location>
        <begin position="169"/>
        <end position="243"/>
    </location>
</feature>
<organism evidence="3 4">
    <name type="scientific">Paractinoplanes pyxinae</name>
    <dbReference type="NCBI Taxonomy" id="2997416"/>
    <lineage>
        <taxon>Bacteria</taxon>
        <taxon>Bacillati</taxon>
        <taxon>Actinomycetota</taxon>
        <taxon>Actinomycetes</taxon>
        <taxon>Micromonosporales</taxon>
        <taxon>Micromonosporaceae</taxon>
        <taxon>Paractinoplanes</taxon>
    </lineage>
</organism>
<dbReference type="InterPro" id="IPR014756">
    <property type="entry name" value="Ig_E-set"/>
</dbReference>
<gene>
    <name evidence="3" type="ORF">OWR29_25570</name>
</gene>
<evidence type="ECO:0000313" key="4">
    <source>
        <dbReference type="Proteomes" id="UP001151002"/>
    </source>
</evidence>
<dbReference type="Gene3D" id="2.60.40.10">
    <property type="entry name" value="Immunoglobulins"/>
    <property type="match status" value="1"/>
</dbReference>
<dbReference type="InterPro" id="IPR002909">
    <property type="entry name" value="IPT_dom"/>
</dbReference>
<proteinExistence type="predicted"/>
<evidence type="ECO:0000256" key="1">
    <source>
        <dbReference type="SAM" id="MobiDB-lite"/>
    </source>
</evidence>
<reference evidence="3" key="1">
    <citation type="submission" date="2022-11" db="EMBL/GenBank/DDBJ databases">
        <authorList>
            <person name="Somphong A."/>
            <person name="Phongsopitanun W."/>
        </authorList>
    </citation>
    <scope>NUCLEOTIDE SEQUENCE</scope>
    <source>
        <strain evidence="3">Pm04-4</strain>
    </source>
</reference>
<dbReference type="NCBIfam" id="NF047353">
    <property type="entry name" value="tube_lmo2291"/>
    <property type="match status" value="1"/>
</dbReference>
<evidence type="ECO:0000313" key="3">
    <source>
        <dbReference type="EMBL" id="MCY1141382.1"/>
    </source>
</evidence>
<feature type="compositionally biased region" description="Low complexity" evidence="1">
    <location>
        <begin position="233"/>
        <end position="246"/>
    </location>
</feature>